<organism evidence="2">
    <name type="scientific">Amblyomma aureolatum</name>
    <dbReference type="NCBI Taxonomy" id="187763"/>
    <lineage>
        <taxon>Eukaryota</taxon>
        <taxon>Metazoa</taxon>
        <taxon>Ecdysozoa</taxon>
        <taxon>Arthropoda</taxon>
        <taxon>Chelicerata</taxon>
        <taxon>Arachnida</taxon>
        <taxon>Acari</taxon>
        <taxon>Parasitiformes</taxon>
        <taxon>Ixodida</taxon>
        <taxon>Ixodoidea</taxon>
        <taxon>Ixodidae</taxon>
        <taxon>Amblyomminae</taxon>
        <taxon>Amblyomma</taxon>
    </lineage>
</organism>
<evidence type="ECO:0000256" key="1">
    <source>
        <dbReference type="SAM" id="SignalP"/>
    </source>
</evidence>
<name>A0A1E1WYW9_9ACAR</name>
<feature type="chain" id="PRO_5009115779" evidence="1">
    <location>
        <begin position="31"/>
        <end position="156"/>
    </location>
</feature>
<accession>A0A1E1WYW9</accession>
<dbReference type="Pfam" id="PF00277">
    <property type="entry name" value="SAA"/>
    <property type="match status" value="1"/>
</dbReference>
<dbReference type="GO" id="GO:0005576">
    <property type="term" value="C:extracellular region"/>
    <property type="evidence" value="ECO:0007669"/>
    <property type="project" value="InterPro"/>
</dbReference>
<keyword evidence="1" id="KW-0732">Signal</keyword>
<dbReference type="SMART" id="SM00197">
    <property type="entry name" value="SAA"/>
    <property type="match status" value="1"/>
</dbReference>
<dbReference type="InterPro" id="IPR000096">
    <property type="entry name" value="Serum_amyloid_A"/>
</dbReference>
<dbReference type="EMBL" id="GFAC01006945">
    <property type="protein sequence ID" value="JAT92243.1"/>
    <property type="molecule type" value="mRNA"/>
</dbReference>
<protein>
    <submittedName>
        <fullName evidence="2">Putative conserved secreted protein</fullName>
    </submittedName>
</protein>
<evidence type="ECO:0000313" key="2">
    <source>
        <dbReference type="EMBL" id="JAT92243.1"/>
    </source>
</evidence>
<proteinExistence type="evidence at transcript level"/>
<feature type="signal peptide" evidence="1">
    <location>
        <begin position="1"/>
        <end position="30"/>
    </location>
</feature>
<dbReference type="Gene3D" id="1.10.132.110">
    <property type="entry name" value="Serum amyloid A protein"/>
    <property type="match status" value="1"/>
</dbReference>
<dbReference type="PRINTS" id="PR00306">
    <property type="entry name" value="SERUMAMYLOID"/>
</dbReference>
<reference evidence="2" key="1">
    <citation type="journal article" date="2017" name="Front. Cell. Infect. Microbiol.">
        <title>The Distinct Transcriptional Response of the Midgut of Amblyomma sculptum and Amblyomma aureolatum Ticks to Rickettsia rickettsii Correlates to Their Differences in Susceptibility to Infection.</title>
        <authorList>
            <person name="Martins L.A."/>
            <person name="Galletti M.F.B.M."/>
            <person name="Ribeiro J.M."/>
            <person name="Fujita A."/>
            <person name="Costa F.B."/>
            <person name="Labruna M.B."/>
            <person name="Daffre S."/>
            <person name="Fogaca A.C."/>
        </authorList>
    </citation>
    <scope>NUCLEOTIDE SEQUENCE</scope>
</reference>
<sequence length="156" mass="17158">NIMQLLPARPSLVLLALGALVLLCASTADGYKAPVQWGVFSACTAARGGPLMGTKSGACASKRMLTQYRKMQKVNCRNCDKYFHCQANFLAAKCGRFGIYIAKVISDCRERSQPGNRADMLADQAANRHGRSGKSCKKYLRAHKCYYRPSTGQCKR</sequence>
<feature type="non-terminal residue" evidence="2">
    <location>
        <position position="1"/>
    </location>
</feature>
<dbReference type="AlphaFoldDB" id="A0A1E1WYW9"/>